<evidence type="ECO:0000256" key="3">
    <source>
        <dbReference type="ARBA" id="ARBA00022679"/>
    </source>
</evidence>
<feature type="binding site" evidence="7">
    <location>
        <position position="152"/>
    </location>
    <ligand>
        <name>Mg(2+)</name>
        <dbReference type="ChEBI" id="CHEBI:18420"/>
    </ligand>
</feature>
<feature type="transmembrane region" description="Helical" evidence="8">
    <location>
        <begin position="159"/>
        <end position="180"/>
    </location>
</feature>
<feature type="transmembrane region" description="Helical" evidence="8">
    <location>
        <begin position="73"/>
        <end position="93"/>
    </location>
</feature>
<dbReference type="GO" id="GO:0016780">
    <property type="term" value="F:phosphotransferase activity, for other substituted phosphate groups"/>
    <property type="evidence" value="ECO:0007669"/>
    <property type="project" value="InterPro"/>
</dbReference>
<keyword evidence="4 8" id="KW-0812">Transmembrane</keyword>
<feature type="binding site" evidence="7">
    <location>
        <position position="214"/>
    </location>
    <ligand>
        <name>Mg(2+)</name>
        <dbReference type="ChEBI" id="CHEBI:18420"/>
    </ligand>
</feature>
<reference evidence="9" key="1">
    <citation type="journal article" date="2019" name="PLoS Negl. Trop. Dis.">
        <title>Revisiting the worldwide diversity of Leptospira species in the environment.</title>
        <authorList>
            <person name="Vincent A.T."/>
            <person name="Schiettekatte O."/>
            <person name="Bourhy P."/>
            <person name="Veyrier F.J."/>
            <person name="Picardeau M."/>
        </authorList>
    </citation>
    <scope>NUCLEOTIDE SEQUENCE [LARGE SCALE GENOMIC DNA]</scope>
    <source>
        <strain evidence="9">201702476</strain>
    </source>
</reference>
<dbReference type="InterPro" id="IPR000715">
    <property type="entry name" value="Glycosyl_transferase_4"/>
</dbReference>
<dbReference type="RefSeq" id="WP_135623540.1">
    <property type="nucleotide sequence ID" value="NZ_RQGD01000024.1"/>
</dbReference>
<dbReference type="PANTHER" id="PTHR22926:SF3">
    <property type="entry name" value="UNDECAPRENYL-PHOSPHATE ALPHA-N-ACETYLGLUCOSAMINYL 1-PHOSPHATE TRANSFERASE"/>
    <property type="match status" value="1"/>
</dbReference>
<dbReference type="GO" id="GO:0044038">
    <property type="term" value="P:cell wall macromolecule biosynthetic process"/>
    <property type="evidence" value="ECO:0007669"/>
    <property type="project" value="TreeGrafter"/>
</dbReference>
<dbReference type="GO" id="GO:0005886">
    <property type="term" value="C:plasma membrane"/>
    <property type="evidence" value="ECO:0007669"/>
    <property type="project" value="UniProtKB-SubCell"/>
</dbReference>
<evidence type="ECO:0000256" key="2">
    <source>
        <dbReference type="ARBA" id="ARBA00022475"/>
    </source>
</evidence>
<protein>
    <submittedName>
        <fullName evidence="9">Sugar phosphotransferase</fullName>
    </submittedName>
</protein>
<evidence type="ECO:0000256" key="5">
    <source>
        <dbReference type="ARBA" id="ARBA00022989"/>
    </source>
</evidence>
<feature type="transmembrane region" description="Helical" evidence="8">
    <location>
        <begin position="105"/>
        <end position="127"/>
    </location>
</feature>
<name>A0A4R9K2E8_9LEPT</name>
<dbReference type="OrthoDB" id="9783652at2"/>
<feature type="transmembrane region" description="Helical" evidence="8">
    <location>
        <begin position="285"/>
        <end position="309"/>
    </location>
</feature>
<evidence type="ECO:0000256" key="1">
    <source>
        <dbReference type="ARBA" id="ARBA00004651"/>
    </source>
</evidence>
<keyword evidence="3 9" id="KW-0808">Transferase</keyword>
<keyword evidence="2" id="KW-1003">Cell membrane</keyword>
<feature type="transmembrane region" description="Helical" evidence="8">
    <location>
        <begin position="47"/>
        <end position="67"/>
    </location>
</feature>
<feature type="transmembrane region" description="Helical" evidence="8">
    <location>
        <begin position="133"/>
        <end position="152"/>
    </location>
</feature>
<feature type="transmembrane region" description="Helical" evidence="8">
    <location>
        <begin position="321"/>
        <end position="345"/>
    </location>
</feature>
<keyword evidence="7" id="KW-0479">Metal-binding</keyword>
<sequence>MEFAFSVILAILALISLILHATYVFGSFGIKDIPNERSLHSEITKKSGGMIFVPLFLFYLLVTYYLFPGAISNAFHLKLLILGSIFFCMVGFLDDLYHLSPNIRLLLEFVFCFGWILCLNPSISLLGHLIQNQIISILFCGFLLVFIVNLVNFMDGLDLYLVGTIFVTLIFWMIIFSPAFAPKGSYFLLLTLLLCALSGFAFFNYPKAKLFMGDSGSLVLGFLLVSFPLLVSKESDESFELLKLFFLFPVFWVDGILTIIIRMCQKKNLFLAHREHLYQLLTETWLGKSGTTLFVILANLPATIFYSLYKLKWIKNFPTETIFILFILSLYIAVYSLLRFALFYYRKNLA</sequence>
<keyword evidence="7" id="KW-0460">Magnesium</keyword>
<feature type="transmembrane region" description="Helical" evidence="8">
    <location>
        <begin position="186"/>
        <end position="203"/>
    </location>
</feature>
<evidence type="ECO:0000256" key="7">
    <source>
        <dbReference type="PIRSR" id="PIRSR600715-1"/>
    </source>
</evidence>
<comment type="cofactor">
    <cofactor evidence="7">
        <name>Mg(2+)</name>
        <dbReference type="ChEBI" id="CHEBI:18420"/>
    </cofactor>
</comment>
<keyword evidence="5 8" id="KW-1133">Transmembrane helix</keyword>
<dbReference type="EMBL" id="RQGD01000024">
    <property type="protein sequence ID" value="TGL59351.1"/>
    <property type="molecule type" value="Genomic_DNA"/>
</dbReference>
<evidence type="ECO:0000256" key="4">
    <source>
        <dbReference type="ARBA" id="ARBA00022692"/>
    </source>
</evidence>
<dbReference type="GO" id="GO:0009103">
    <property type="term" value="P:lipopolysaccharide biosynthetic process"/>
    <property type="evidence" value="ECO:0007669"/>
    <property type="project" value="TreeGrafter"/>
</dbReference>
<feature type="transmembrane region" description="Helical" evidence="8">
    <location>
        <begin position="6"/>
        <end position="26"/>
    </location>
</feature>
<gene>
    <name evidence="9" type="ORF">EHQ58_08885</name>
</gene>
<comment type="subcellular location">
    <subcellularLocation>
        <location evidence="1">Cell membrane</location>
        <topology evidence="1">Multi-pass membrane protein</topology>
    </subcellularLocation>
</comment>
<dbReference type="Pfam" id="PF00953">
    <property type="entry name" value="Glycos_transf_4"/>
    <property type="match status" value="1"/>
</dbReference>
<evidence type="ECO:0000256" key="8">
    <source>
        <dbReference type="SAM" id="Phobius"/>
    </source>
</evidence>
<proteinExistence type="predicted"/>
<evidence type="ECO:0000313" key="9">
    <source>
        <dbReference type="EMBL" id="TGL59351.1"/>
    </source>
</evidence>
<dbReference type="GO" id="GO:0071555">
    <property type="term" value="P:cell wall organization"/>
    <property type="evidence" value="ECO:0007669"/>
    <property type="project" value="TreeGrafter"/>
</dbReference>
<dbReference type="Proteomes" id="UP000297693">
    <property type="component" value="Unassembled WGS sequence"/>
</dbReference>
<organism evidence="9 10">
    <name type="scientific">Leptospira ognonensis</name>
    <dbReference type="NCBI Taxonomy" id="2484945"/>
    <lineage>
        <taxon>Bacteria</taxon>
        <taxon>Pseudomonadati</taxon>
        <taxon>Spirochaetota</taxon>
        <taxon>Spirochaetia</taxon>
        <taxon>Leptospirales</taxon>
        <taxon>Leptospiraceae</taxon>
        <taxon>Leptospira</taxon>
    </lineage>
</organism>
<evidence type="ECO:0000256" key="6">
    <source>
        <dbReference type="ARBA" id="ARBA00023136"/>
    </source>
</evidence>
<dbReference type="GO" id="GO:0046872">
    <property type="term" value="F:metal ion binding"/>
    <property type="evidence" value="ECO:0007669"/>
    <property type="project" value="UniProtKB-KW"/>
</dbReference>
<feature type="transmembrane region" description="Helical" evidence="8">
    <location>
        <begin position="244"/>
        <end position="264"/>
    </location>
</feature>
<dbReference type="PANTHER" id="PTHR22926">
    <property type="entry name" value="PHOSPHO-N-ACETYLMURAMOYL-PENTAPEPTIDE-TRANSFERASE"/>
    <property type="match status" value="1"/>
</dbReference>
<accession>A0A4R9K2E8</accession>
<feature type="transmembrane region" description="Helical" evidence="8">
    <location>
        <begin position="215"/>
        <end position="232"/>
    </location>
</feature>
<evidence type="ECO:0000313" key="10">
    <source>
        <dbReference type="Proteomes" id="UP000297693"/>
    </source>
</evidence>
<keyword evidence="10" id="KW-1185">Reference proteome</keyword>
<comment type="caution">
    <text evidence="9">The sequence shown here is derived from an EMBL/GenBank/DDBJ whole genome shotgun (WGS) entry which is preliminary data.</text>
</comment>
<dbReference type="AlphaFoldDB" id="A0A4R9K2E8"/>
<keyword evidence="6 8" id="KW-0472">Membrane</keyword>